<evidence type="ECO:0000313" key="14">
    <source>
        <dbReference type="EMBL" id="TFH54440.1"/>
    </source>
</evidence>
<evidence type="ECO:0000256" key="5">
    <source>
        <dbReference type="ARBA" id="ARBA00022741"/>
    </source>
</evidence>
<dbReference type="InterPro" id="IPR050105">
    <property type="entry name" value="MoCo_biosynth_MoaA/MoaC"/>
</dbReference>
<dbReference type="CDD" id="cd01335">
    <property type="entry name" value="Radical_SAM"/>
    <property type="match status" value="1"/>
</dbReference>
<protein>
    <recommendedName>
        <fullName evidence="1 12">GTP 3',8-cyclase</fullName>
        <ecNumber evidence="1 12">4.1.99.22</ecNumber>
    </recommendedName>
    <alternativeName>
        <fullName evidence="12">Molybdenum cofactor biosynthesis protein A</fullName>
    </alternativeName>
</protein>
<evidence type="ECO:0000256" key="1">
    <source>
        <dbReference type="ARBA" id="ARBA00012167"/>
    </source>
</evidence>
<evidence type="ECO:0000256" key="8">
    <source>
        <dbReference type="ARBA" id="ARBA00023134"/>
    </source>
</evidence>
<feature type="binding site" evidence="12">
    <location>
        <position position="270"/>
    </location>
    <ligand>
        <name>[4Fe-4S] cluster</name>
        <dbReference type="ChEBI" id="CHEBI:49883"/>
        <label>2</label>
        <note>4Fe-4S-substrate</note>
    </ligand>
</feature>
<dbReference type="Pfam" id="PF04055">
    <property type="entry name" value="Radical_SAM"/>
    <property type="match status" value="1"/>
</dbReference>
<dbReference type="SFLD" id="SFLDG01383">
    <property type="entry name" value="cyclic_pyranopterin_phosphate"/>
    <property type="match status" value="1"/>
</dbReference>
<feature type="binding site" evidence="12">
    <location>
        <position position="34"/>
    </location>
    <ligand>
        <name>S-adenosyl-L-methionine</name>
        <dbReference type="ChEBI" id="CHEBI:59789"/>
    </ligand>
</feature>
<comment type="caution">
    <text evidence="14">The sequence shown here is derived from an EMBL/GenBank/DDBJ whole genome shotgun (WGS) entry which is preliminary data.</text>
</comment>
<dbReference type="UniPathway" id="UPA00344"/>
<evidence type="ECO:0000256" key="4">
    <source>
        <dbReference type="ARBA" id="ARBA00022723"/>
    </source>
</evidence>
<dbReference type="NCBIfam" id="TIGR02666">
    <property type="entry name" value="moaA"/>
    <property type="match status" value="1"/>
</dbReference>
<keyword evidence="9 12" id="KW-0501">Molybdenum cofactor biosynthesis</keyword>
<dbReference type="GO" id="GO:0005525">
    <property type="term" value="F:GTP binding"/>
    <property type="evidence" value="ECO:0007669"/>
    <property type="project" value="UniProtKB-UniRule"/>
</dbReference>
<dbReference type="HAMAP" id="MF_01225_B">
    <property type="entry name" value="MoaA_B"/>
    <property type="match status" value="1"/>
</dbReference>
<dbReference type="InterPro" id="IPR007197">
    <property type="entry name" value="rSAM"/>
</dbReference>
<dbReference type="GO" id="GO:0061799">
    <property type="term" value="F:cyclic pyranopterin monophosphate synthase activity"/>
    <property type="evidence" value="ECO:0007669"/>
    <property type="project" value="TreeGrafter"/>
</dbReference>
<gene>
    <name evidence="12 14" type="primary">moaA</name>
    <name evidence="14" type="ORF">EXY26_15345</name>
</gene>
<dbReference type="SFLD" id="SFLDS00029">
    <property type="entry name" value="Radical_SAM"/>
    <property type="match status" value="1"/>
</dbReference>
<dbReference type="InterPro" id="IPR013785">
    <property type="entry name" value="Aldolase_TIM"/>
</dbReference>
<feature type="binding site" evidence="12">
    <location>
        <position position="206"/>
    </location>
    <ligand>
        <name>S-adenosyl-L-methionine</name>
        <dbReference type="ChEBI" id="CHEBI:59789"/>
    </ligand>
</feature>
<feature type="domain" description="Radical SAM core" evidence="13">
    <location>
        <begin position="12"/>
        <end position="245"/>
    </location>
</feature>
<comment type="catalytic activity">
    <reaction evidence="11 12">
        <text>GTP + AH2 + S-adenosyl-L-methionine = (8S)-3',8-cyclo-7,8-dihydroguanosine 5'-triphosphate + 5'-deoxyadenosine + L-methionine + A + H(+)</text>
        <dbReference type="Rhea" id="RHEA:49576"/>
        <dbReference type="ChEBI" id="CHEBI:13193"/>
        <dbReference type="ChEBI" id="CHEBI:15378"/>
        <dbReference type="ChEBI" id="CHEBI:17319"/>
        <dbReference type="ChEBI" id="CHEBI:17499"/>
        <dbReference type="ChEBI" id="CHEBI:37565"/>
        <dbReference type="ChEBI" id="CHEBI:57844"/>
        <dbReference type="ChEBI" id="CHEBI:59789"/>
        <dbReference type="ChEBI" id="CHEBI:131766"/>
        <dbReference type="EC" id="4.1.99.22"/>
    </reaction>
</comment>
<feature type="binding site" evidence="12">
    <location>
        <position position="134"/>
    </location>
    <ligand>
        <name>S-adenosyl-L-methionine</name>
        <dbReference type="ChEBI" id="CHEBI:59789"/>
    </ligand>
</feature>
<dbReference type="InterPro" id="IPR013483">
    <property type="entry name" value="MoaA"/>
</dbReference>
<keyword evidence="5 12" id="KW-0547">Nucleotide-binding</keyword>
<feature type="binding site" evidence="12">
    <location>
        <begin position="275"/>
        <end position="277"/>
    </location>
    <ligand>
        <name>GTP</name>
        <dbReference type="ChEBI" id="CHEBI:37565"/>
    </ligand>
</feature>
<evidence type="ECO:0000256" key="12">
    <source>
        <dbReference type="HAMAP-Rule" id="MF_01225"/>
    </source>
</evidence>
<evidence type="ECO:0000256" key="9">
    <source>
        <dbReference type="ARBA" id="ARBA00023150"/>
    </source>
</evidence>
<feature type="binding site" evidence="12">
    <location>
        <position position="110"/>
    </location>
    <ligand>
        <name>GTP</name>
        <dbReference type="ChEBI" id="CHEBI:37565"/>
    </ligand>
</feature>
<feature type="binding site" evidence="12">
    <location>
        <position position="28"/>
    </location>
    <ligand>
        <name>[4Fe-4S] cluster</name>
        <dbReference type="ChEBI" id="CHEBI:49883"/>
        <label>1</label>
        <note>4Fe-4S-S-AdoMet</note>
    </ligand>
</feature>
<dbReference type="EMBL" id="SPDS01000003">
    <property type="protein sequence ID" value="TFH54440.1"/>
    <property type="molecule type" value="Genomic_DNA"/>
</dbReference>
<dbReference type="RefSeq" id="WP_134781068.1">
    <property type="nucleotide sequence ID" value="NZ_SPDS01000003.1"/>
</dbReference>
<dbReference type="PROSITE" id="PS01305">
    <property type="entry name" value="MOAA_NIFB_PQQE"/>
    <property type="match status" value="1"/>
</dbReference>
<evidence type="ECO:0000313" key="15">
    <source>
        <dbReference type="Proteomes" id="UP000297638"/>
    </source>
</evidence>
<comment type="subunit">
    <text evidence="12">Monomer and homodimer.</text>
</comment>
<dbReference type="GO" id="GO:1904047">
    <property type="term" value="F:S-adenosyl-L-methionine binding"/>
    <property type="evidence" value="ECO:0007669"/>
    <property type="project" value="UniProtKB-UniRule"/>
</dbReference>
<feature type="binding site" evidence="12">
    <location>
        <position position="21"/>
    </location>
    <ligand>
        <name>GTP</name>
        <dbReference type="ChEBI" id="CHEBI:37565"/>
    </ligand>
</feature>
<dbReference type="SMART" id="SM00729">
    <property type="entry name" value="Elp3"/>
    <property type="match status" value="1"/>
</dbReference>
<dbReference type="GO" id="GO:0061798">
    <property type="term" value="F:GTP 3',8'-cyclase activity"/>
    <property type="evidence" value="ECO:0007669"/>
    <property type="project" value="UniProtKB-UniRule"/>
</dbReference>
<keyword evidence="7 12" id="KW-0411">Iron-sulfur</keyword>
<feature type="binding site" evidence="12">
    <location>
        <position position="287"/>
    </location>
    <ligand>
        <name>[4Fe-4S] cluster</name>
        <dbReference type="ChEBI" id="CHEBI:49883"/>
        <label>2</label>
        <note>4Fe-4S-substrate</note>
    </ligand>
</feature>
<dbReference type="InterPro" id="IPR000385">
    <property type="entry name" value="MoaA_NifB_PqqE_Fe-S-bd_CS"/>
</dbReference>
<comment type="cofactor">
    <cofactor evidence="12">
        <name>[4Fe-4S] cluster</name>
        <dbReference type="ChEBI" id="CHEBI:49883"/>
    </cofactor>
    <text evidence="12">Binds 2 [4Fe-4S] clusters. Binds 1 [4Fe-4S] cluster coordinated with 3 cysteines and an exchangeable S-adenosyl-L-methionine and 1 [4Fe-4S] cluster coordinated with 3 cysteines and the GTP-derived substrate.</text>
</comment>
<dbReference type="InterPro" id="IPR040064">
    <property type="entry name" value="MoaA-like"/>
</dbReference>
<dbReference type="InterPro" id="IPR006638">
    <property type="entry name" value="Elp3/MiaA/NifB-like_rSAM"/>
</dbReference>
<dbReference type="SFLD" id="SFLDG01067">
    <property type="entry name" value="SPASM/twitch_domain_containing"/>
    <property type="match status" value="1"/>
</dbReference>
<feature type="binding site" evidence="12">
    <location>
        <position position="32"/>
    </location>
    <ligand>
        <name>[4Fe-4S] cluster</name>
        <dbReference type="ChEBI" id="CHEBI:49883"/>
        <label>1</label>
        <note>4Fe-4S-S-AdoMet</note>
    </ligand>
</feature>
<dbReference type="Gene3D" id="3.20.20.70">
    <property type="entry name" value="Aldolase class I"/>
    <property type="match status" value="1"/>
</dbReference>
<evidence type="ECO:0000256" key="10">
    <source>
        <dbReference type="ARBA" id="ARBA00023239"/>
    </source>
</evidence>
<dbReference type="GO" id="GO:0046872">
    <property type="term" value="F:metal ion binding"/>
    <property type="evidence" value="ECO:0007669"/>
    <property type="project" value="UniProtKB-KW"/>
</dbReference>
<dbReference type="InterPro" id="IPR010505">
    <property type="entry name" value="MoaA_twitch"/>
</dbReference>
<feature type="binding site" evidence="12">
    <location>
        <position position="75"/>
    </location>
    <ligand>
        <name>GTP</name>
        <dbReference type="ChEBI" id="CHEBI:37565"/>
    </ligand>
</feature>
<feature type="binding site" evidence="12">
    <location>
        <position position="273"/>
    </location>
    <ligand>
        <name>[4Fe-4S] cluster</name>
        <dbReference type="ChEBI" id="CHEBI:49883"/>
        <label>2</label>
        <note>4Fe-4S-substrate</note>
    </ligand>
</feature>
<evidence type="ECO:0000256" key="11">
    <source>
        <dbReference type="ARBA" id="ARBA00048697"/>
    </source>
</evidence>
<evidence type="ECO:0000256" key="3">
    <source>
        <dbReference type="ARBA" id="ARBA00022691"/>
    </source>
</evidence>
<dbReference type="SUPFAM" id="SSF102114">
    <property type="entry name" value="Radical SAM enzymes"/>
    <property type="match status" value="1"/>
</dbReference>
<keyword evidence="2 12" id="KW-0004">4Fe-4S</keyword>
<dbReference type="EC" id="4.1.99.22" evidence="1 12"/>
<dbReference type="AlphaFoldDB" id="A0A4Y8TT45"/>
<sequence>MKAQAAGTLGDARGRPLHDLRISVTDRCNFRCVYCMPKEIFGRDFVFRERSELLSFEEIERLARVSVSLGVTKLRLTGGEPLLRRGIVDLVAMLSKLRTPEGKCIDLAMTTNGSALPVLAPALKEAGLNRVTISLDSLDDEKFKAINDVDFPVSRVLHAIDVAREVGLGPVKVNTVVKRGVNDSEILSLAEHFRGSGAILRFIEYMDVGTTNGWKLDEVMPSSEVVAMVNKRWALEPVTKTEPGETANRWRYKDGAGEIGVISSVTNAFCGNCSRARVSAEGQLYTCLFAGSGYDLRQLMREGISDEDLAKALTGHWHKRDDNYSELRAALTPGNRKRIEMSYIGG</sequence>
<dbReference type="PANTHER" id="PTHR22960">
    <property type="entry name" value="MOLYBDOPTERIN COFACTOR SYNTHESIS PROTEIN A"/>
    <property type="match status" value="1"/>
</dbReference>
<proteinExistence type="inferred from homology"/>
<evidence type="ECO:0000259" key="13">
    <source>
        <dbReference type="PROSITE" id="PS51918"/>
    </source>
</evidence>
<organism evidence="14 15">
    <name type="scientific">Glutamicibacter arilaitensis</name>
    <dbReference type="NCBI Taxonomy" id="256701"/>
    <lineage>
        <taxon>Bacteria</taxon>
        <taxon>Bacillati</taxon>
        <taxon>Actinomycetota</taxon>
        <taxon>Actinomycetes</taxon>
        <taxon>Micrococcales</taxon>
        <taxon>Micrococcaceae</taxon>
        <taxon>Glutamicibacter</taxon>
    </lineage>
</organism>
<evidence type="ECO:0000256" key="2">
    <source>
        <dbReference type="ARBA" id="ARBA00022485"/>
    </source>
</evidence>
<accession>A0A4Y8TT45</accession>
<keyword evidence="4 12" id="KW-0479">Metal-binding</keyword>
<feature type="binding site" evidence="12">
    <location>
        <position position="172"/>
    </location>
    <ligand>
        <name>GTP</name>
        <dbReference type="ChEBI" id="CHEBI:37565"/>
    </ligand>
</feature>
<keyword evidence="8 12" id="KW-0342">GTP-binding</keyword>
<dbReference type="InterPro" id="IPR058240">
    <property type="entry name" value="rSAM_sf"/>
</dbReference>
<name>A0A4Y8TT45_9MICC</name>
<evidence type="ECO:0000256" key="7">
    <source>
        <dbReference type="ARBA" id="ARBA00023014"/>
    </source>
</evidence>
<dbReference type="PROSITE" id="PS51918">
    <property type="entry name" value="RADICAL_SAM"/>
    <property type="match status" value="1"/>
</dbReference>
<dbReference type="GO" id="GO:0006777">
    <property type="term" value="P:Mo-molybdopterin cofactor biosynthetic process"/>
    <property type="evidence" value="ECO:0007669"/>
    <property type="project" value="UniProtKB-UniRule"/>
</dbReference>
<reference evidence="14 15" key="1">
    <citation type="submission" date="2019-03" db="EMBL/GenBank/DDBJ databases">
        <title>Glutamicibacter sp. LJH19 genome.</title>
        <authorList>
            <person name="Sinai Borker S."/>
            <person name="Kumar R."/>
        </authorList>
    </citation>
    <scope>NUCLEOTIDE SEQUENCE [LARGE SCALE GENOMIC DNA]</scope>
    <source>
        <strain evidence="14 15">LJH19</strain>
    </source>
</reference>
<comment type="function">
    <text evidence="12">Catalyzes the cyclization of GTP to (8S)-3',8-cyclo-7,8-dihydroguanosine 5'-triphosphate.</text>
</comment>
<dbReference type="CDD" id="cd21117">
    <property type="entry name" value="Twitch_MoaA"/>
    <property type="match status" value="1"/>
</dbReference>
<dbReference type="SFLD" id="SFLDG01386">
    <property type="entry name" value="main_SPASM_domain-containing"/>
    <property type="match status" value="1"/>
</dbReference>
<keyword evidence="6 12" id="KW-0408">Iron</keyword>
<comment type="pathway">
    <text evidence="12">Cofactor biosynthesis; molybdopterin biosynthesis.</text>
</comment>
<dbReference type="PANTHER" id="PTHR22960:SF0">
    <property type="entry name" value="MOLYBDENUM COFACTOR BIOSYNTHESIS PROTEIN 1"/>
    <property type="match status" value="1"/>
</dbReference>
<keyword evidence="10 12" id="KW-0456">Lyase</keyword>
<dbReference type="Proteomes" id="UP000297638">
    <property type="component" value="Unassembled WGS sequence"/>
</dbReference>
<dbReference type="GO" id="GO:0051539">
    <property type="term" value="F:4 iron, 4 sulfur cluster binding"/>
    <property type="evidence" value="ECO:0007669"/>
    <property type="project" value="UniProtKB-UniRule"/>
</dbReference>
<dbReference type="Pfam" id="PF06463">
    <property type="entry name" value="Mob_synth_C"/>
    <property type="match status" value="1"/>
</dbReference>
<keyword evidence="3 12" id="KW-0949">S-adenosyl-L-methionine</keyword>
<feature type="binding site" evidence="12">
    <location>
        <position position="79"/>
    </location>
    <ligand>
        <name>S-adenosyl-L-methionine</name>
        <dbReference type="ChEBI" id="CHEBI:59789"/>
    </ligand>
</feature>
<comment type="similarity">
    <text evidence="12">Belongs to the radical SAM superfamily. MoaA family.</text>
</comment>
<evidence type="ECO:0000256" key="6">
    <source>
        <dbReference type="ARBA" id="ARBA00023004"/>
    </source>
</evidence>
<feature type="binding site" evidence="12">
    <location>
        <position position="35"/>
    </location>
    <ligand>
        <name>[4Fe-4S] cluster</name>
        <dbReference type="ChEBI" id="CHEBI:49883"/>
        <label>1</label>
        <note>4Fe-4S-S-AdoMet</note>
    </ligand>
</feature>